<name>A0A8J3JWX3_9ACTN</name>
<dbReference type="AlphaFoldDB" id="A0A8J3JWX3"/>
<gene>
    <name evidence="1" type="ORF">Cch02nite_34130</name>
</gene>
<proteinExistence type="predicted"/>
<accession>A0A8J3JWX3</accession>
<evidence type="ECO:0000313" key="2">
    <source>
        <dbReference type="Proteomes" id="UP000619293"/>
    </source>
</evidence>
<comment type="caution">
    <text evidence="1">The sequence shown here is derived from an EMBL/GenBank/DDBJ whole genome shotgun (WGS) entry which is preliminary data.</text>
</comment>
<dbReference type="InterPro" id="IPR018644">
    <property type="entry name" value="DUF2071"/>
</dbReference>
<evidence type="ECO:0000313" key="1">
    <source>
        <dbReference type="EMBL" id="GIF89969.1"/>
    </source>
</evidence>
<protein>
    <recommendedName>
        <fullName evidence="3">DUF2071 domain-containing protein</fullName>
    </recommendedName>
</protein>
<keyword evidence="2" id="KW-1185">Reference proteome</keyword>
<dbReference type="Pfam" id="PF09844">
    <property type="entry name" value="DUF2071"/>
    <property type="match status" value="1"/>
</dbReference>
<dbReference type="Proteomes" id="UP000619293">
    <property type="component" value="Unassembled WGS sequence"/>
</dbReference>
<evidence type="ECO:0008006" key="3">
    <source>
        <dbReference type="Google" id="ProtNLM"/>
    </source>
</evidence>
<organism evidence="1 2">
    <name type="scientific">Catellatospora chokoriensis</name>
    <dbReference type="NCBI Taxonomy" id="310353"/>
    <lineage>
        <taxon>Bacteria</taxon>
        <taxon>Bacillati</taxon>
        <taxon>Actinomycetota</taxon>
        <taxon>Actinomycetes</taxon>
        <taxon>Micromonosporales</taxon>
        <taxon>Micromonosporaceae</taxon>
        <taxon>Catellatospora</taxon>
    </lineage>
</organism>
<sequence length="249" mass="27617">MLPRVQSEIQRRLLVNYRADPDLVARLLPEPFRPQLVRGAAVVGICLIRLAGTRLPGMPHVTGLPATENGAHRLAVEWDTPDGVRSGVFIPRRDSHSRATVALGGRLYPGWHHRSVFTVAETDTDLRVSFRSTDDEASVDVHARITDHLTGSALFADLDEAARFFRTGADGYSVSRRPGVYEGLRLLSHCWDVEPAQVLHARSSFYDDHCLFPIGTIELDGALVMRHLPVTWQALPPLERKGTFTSVSV</sequence>
<dbReference type="RefSeq" id="WP_191843239.1">
    <property type="nucleotide sequence ID" value="NZ_BAAALB010000023.1"/>
</dbReference>
<reference evidence="1 2" key="1">
    <citation type="submission" date="2021-01" db="EMBL/GenBank/DDBJ databases">
        <title>Whole genome shotgun sequence of Catellatospora chokoriensis NBRC 107358.</title>
        <authorList>
            <person name="Komaki H."/>
            <person name="Tamura T."/>
        </authorList>
    </citation>
    <scope>NUCLEOTIDE SEQUENCE [LARGE SCALE GENOMIC DNA]</scope>
    <source>
        <strain evidence="1 2">NBRC 107358</strain>
    </source>
</reference>
<dbReference type="EMBL" id="BONG01000019">
    <property type="protein sequence ID" value="GIF89969.1"/>
    <property type="molecule type" value="Genomic_DNA"/>
</dbReference>